<comment type="caution">
    <text evidence="1">The sequence shown here is derived from an EMBL/GenBank/DDBJ whole genome shotgun (WGS) entry which is preliminary data.</text>
</comment>
<evidence type="ECO:0000313" key="1">
    <source>
        <dbReference type="EMBL" id="KZD25233.1"/>
    </source>
</evidence>
<organism evidence="1 2">
    <name type="scientific">Tardiphaga robiniae</name>
    <dbReference type="NCBI Taxonomy" id="943830"/>
    <lineage>
        <taxon>Bacteria</taxon>
        <taxon>Pseudomonadati</taxon>
        <taxon>Pseudomonadota</taxon>
        <taxon>Alphaproteobacteria</taxon>
        <taxon>Hyphomicrobiales</taxon>
        <taxon>Nitrobacteraceae</taxon>
        <taxon>Tardiphaga</taxon>
    </lineage>
</organism>
<dbReference type="STRING" id="943830.A4A58_01915"/>
<dbReference type="AlphaFoldDB" id="A0A164ASJ3"/>
<gene>
    <name evidence="1" type="ORF">A4A58_01915</name>
</gene>
<dbReference type="Proteomes" id="UP000076574">
    <property type="component" value="Unassembled WGS sequence"/>
</dbReference>
<keyword evidence="2" id="KW-1185">Reference proteome</keyword>
<proteinExistence type="predicted"/>
<accession>A0A164ASJ3</accession>
<name>A0A164ASJ3_9BRAD</name>
<dbReference type="RefSeq" id="WP_068729283.1">
    <property type="nucleotide sequence ID" value="NZ_LVYV01000001.1"/>
</dbReference>
<protein>
    <submittedName>
        <fullName evidence="1">Uncharacterized protein</fullName>
    </submittedName>
</protein>
<dbReference type="OrthoDB" id="8138983at2"/>
<reference evidence="1 2" key="1">
    <citation type="submission" date="2016-03" db="EMBL/GenBank/DDBJ databases">
        <title>Microsymbionts genomes from the relict species Vavilovia formosa (Stev.) Fed.</title>
        <authorList>
            <person name="Kopat V."/>
            <person name="Chirak E."/>
            <person name="Kimeklis A."/>
            <person name="Andronov E."/>
        </authorList>
    </citation>
    <scope>NUCLEOTIDE SEQUENCE [LARGE SCALE GENOMIC DNA]</scope>
    <source>
        <strain evidence="1 2">Vaf07</strain>
    </source>
</reference>
<evidence type="ECO:0000313" key="2">
    <source>
        <dbReference type="Proteomes" id="UP000076574"/>
    </source>
</evidence>
<dbReference type="EMBL" id="LVYV01000001">
    <property type="protein sequence ID" value="KZD25233.1"/>
    <property type="molecule type" value="Genomic_DNA"/>
</dbReference>
<sequence>MTRALTLLVLGCLLLTGVAVASILGRDSIPSLSLSYGDSVAQNSVAVSREPVSNSQGKKDKLPVAGAMMASLDPRQVPSVDGSPLRQAFASDSPIEAPGSTVLAPIVVPQPTAKPKAAAKPVQKTYTLLSDAQISAIKGRLNLTASQESYWPGVEAALRNVARRIHETKQTSPSAGAPPIDPDSDEVQQLKSAAMPLLFQLREDQKREVRALARMIGLEKVASAI</sequence>